<name>A0ABN5W427_9STAP</name>
<dbReference type="Pfam" id="PF01509">
    <property type="entry name" value="TruB_N"/>
    <property type="match status" value="1"/>
</dbReference>
<dbReference type="EC" id="5.4.99.25" evidence="5"/>
<evidence type="ECO:0000259" key="6">
    <source>
        <dbReference type="Pfam" id="PF01509"/>
    </source>
</evidence>
<dbReference type="GeneID" id="58051378"/>
<dbReference type="EMBL" id="AP018586">
    <property type="protein sequence ID" value="BBD92681.1"/>
    <property type="molecule type" value="Genomic_DNA"/>
</dbReference>
<evidence type="ECO:0000256" key="4">
    <source>
        <dbReference type="ARBA" id="ARBA00023235"/>
    </source>
</evidence>
<dbReference type="NCBIfam" id="TIGR00431">
    <property type="entry name" value="TruB"/>
    <property type="match status" value="1"/>
</dbReference>
<sequence length="305" mass="34855">MYNGILPVFKERGLTSHDVVFKLRKILKMKKIGHTGTLDPEVNGVLPICLGHATRISDYVMDMGKTYKATVTLGMSTTTEDQTGDILETKRIKAEDVSEQDIDHTLEQFLGLIKQIPPMYSSVKVKGKKLYEYARNNEEVERPIRHVYIKSIQRISELTFEGEQCHFDIEVTCGKGTYIRTLATDIGASLGFPAHMSLLTRIASGGFKQEASLTLDQIKVLHEHDSLQEKLFPIEYGLKGLQHIEVSDDELKKRILNGQKFNSHEFQYEFEEQFVFIDNHTNKALAIYMIHPEKAHEIKPKKVFN</sequence>
<organism evidence="8 9">
    <name type="scientific">Staphylococcus caprae</name>
    <dbReference type="NCBI Taxonomy" id="29380"/>
    <lineage>
        <taxon>Bacteria</taxon>
        <taxon>Bacillati</taxon>
        <taxon>Bacillota</taxon>
        <taxon>Bacilli</taxon>
        <taxon>Bacillales</taxon>
        <taxon>Staphylococcaceae</taxon>
        <taxon>Staphylococcus</taxon>
    </lineage>
</organism>
<dbReference type="CDD" id="cd02573">
    <property type="entry name" value="PseudoU_synth_EcTruB"/>
    <property type="match status" value="1"/>
</dbReference>
<keyword evidence="4 5" id="KW-0413">Isomerase</keyword>
<dbReference type="PANTHER" id="PTHR13767:SF2">
    <property type="entry name" value="PSEUDOURIDYLATE SYNTHASE TRUB1"/>
    <property type="match status" value="1"/>
</dbReference>
<evidence type="ECO:0000256" key="1">
    <source>
        <dbReference type="ARBA" id="ARBA00000385"/>
    </source>
</evidence>
<gene>
    <name evidence="5 8" type="primary">truB</name>
    <name evidence="8" type="ORF">JMUB590_1623</name>
</gene>
<keyword evidence="9" id="KW-1185">Reference proteome</keyword>
<dbReference type="InterPro" id="IPR002501">
    <property type="entry name" value="PsdUridine_synth_N"/>
</dbReference>
<keyword evidence="3 5" id="KW-0819">tRNA processing</keyword>
<dbReference type="SUPFAM" id="SSF55120">
    <property type="entry name" value="Pseudouridine synthase"/>
    <property type="match status" value="1"/>
</dbReference>
<evidence type="ECO:0000256" key="3">
    <source>
        <dbReference type="ARBA" id="ARBA00022694"/>
    </source>
</evidence>
<dbReference type="PANTHER" id="PTHR13767">
    <property type="entry name" value="TRNA-PSEUDOURIDINE SYNTHASE"/>
    <property type="match status" value="1"/>
</dbReference>
<proteinExistence type="inferred from homology"/>
<reference evidence="8 9" key="1">
    <citation type="submission" date="2018-05" db="EMBL/GenBank/DDBJ databases">
        <title>Complete genome sequencing of three human clinical isolates of Staphylococcus caprae reveals virulence factors similar to those of S. epidermidis and S. capitis.</title>
        <authorList>
            <person name="Watanabe S."/>
            <person name="Cui L."/>
        </authorList>
    </citation>
    <scope>NUCLEOTIDE SEQUENCE [LARGE SCALE GENOMIC DNA]</scope>
    <source>
        <strain evidence="8 9">JMUB590</strain>
    </source>
</reference>
<dbReference type="InterPro" id="IPR020103">
    <property type="entry name" value="PsdUridine_synth_cat_dom_sf"/>
</dbReference>
<dbReference type="RefSeq" id="WP_002442577.1">
    <property type="nucleotide sequence ID" value="NZ_AP018585.1"/>
</dbReference>
<dbReference type="InterPro" id="IPR032819">
    <property type="entry name" value="TruB_C"/>
</dbReference>
<comment type="similarity">
    <text evidence="2 5">Belongs to the pseudouridine synthase TruB family. Type 1 subfamily.</text>
</comment>
<accession>A0ABN5W427</accession>
<evidence type="ECO:0000313" key="9">
    <source>
        <dbReference type="Proteomes" id="UP000274772"/>
    </source>
</evidence>
<comment type="catalytic activity">
    <reaction evidence="1 5">
        <text>uridine(55) in tRNA = pseudouridine(55) in tRNA</text>
        <dbReference type="Rhea" id="RHEA:42532"/>
        <dbReference type="Rhea" id="RHEA-COMP:10101"/>
        <dbReference type="Rhea" id="RHEA-COMP:10102"/>
        <dbReference type="ChEBI" id="CHEBI:65314"/>
        <dbReference type="ChEBI" id="CHEBI:65315"/>
        <dbReference type="EC" id="5.4.99.25"/>
    </reaction>
</comment>
<feature type="domain" description="tRNA pseudouridylate synthase B C-terminal" evidence="7">
    <location>
        <begin position="180"/>
        <end position="238"/>
    </location>
</feature>
<dbReference type="Pfam" id="PF16198">
    <property type="entry name" value="TruB_C_2"/>
    <property type="match status" value="1"/>
</dbReference>
<evidence type="ECO:0000256" key="2">
    <source>
        <dbReference type="ARBA" id="ARBA00005642"/>
    </source>
</evidence>
<evidence type="ECO:0000256" key="5">
    <source>
        <dbReference type="HAMAP-Rule" id="MF_01080"/>
    </source>
</evidence>
<comment type="function">
    <text evidence="5">Responsible for synthesis of pseudouridine from uracil-55 in the psi GC loop of transfer RNAs.</text>
</comment>
<dbReference type="Proteomes" id="UP000274772">
    <property type="component" value="Chromosome"/>
</dbReference>
<protein>
    <recommendedName>
        <fullName evidence="5">tRNA pseudouridine synthase B</fullName>
        <ecNumber evidence="5">5.4.99.25</ecNumber>
    </recommendedName>
    <alternativeName>
        <fullName evidence="5">tRNA pseudouridine(55) synthase</fullName>
        <shortName evidence="5">Psi55 synthase</shortName>
    </alternativeName>
    <alternativeName>
        <fullName evidence="5">tRNA pseudouridylate synthase</fullName>
    </alternativeName>
    <alternativeName>
        <fullName evidence="5">tRNA-uridine isomerase</fullName>
    </alternativeName>
</protein>
<feature type="domain" description="Pseudouridine synthase II N-terminal" evidence="6">
    <location>
        <begin position="24"/>
        <end position="179"/>
    </location>
</feature>
<dbReference type="HAMAP" id="MF_01080">
    <property type="entry name" value="TruB_bact"/>
    <property type="match status" value="1"/>
</dbReference>
<dbReference type="Gene3D" id="3.30.2350.10">
    <property type="entry name" value="Pseudouridine synthase"/>
    <property type="match status" value="1"/>
</dbReference>
<feature type="active site" description="Nucleophile" evidence="5">
    <location>
        <position position="39"/>
    </location>
</feature>
<evidence type="ECO:0000259" key="7">
    <source>
        <dbReference type="Pfam" id="PF16198"/>
    </source>
</evidence>
<evidence type="ECO:0000313" key="8">
    <source>
        <dbReference type="EMBL" id="BBD92681.1"/>
    </source>
</evidence>
<dbReference type="InterPro" id="IPR014780">
    <property type="entry name" value="tRNA_psdUridine_synth_TruB"/>
</dbReference>